<keyword evidence="2" id="KW-1185">Reference proteome</keyword>
<proteinExistence type="predicted"/>
<protein>
    <submittedName>
        <fullName evidence="1">Uncharacterized protein</fullName>
    </submittedName>
</protein>
<gene>
    <name evidence="1" type="ORF">LTS18_008760</name>
</gene>
<dbReference type="EMBL" id="JAWDJW010002317">
    <property type="protein sequence ID" value="KAK3077977.1"/>
    <property type="molecule type" value="Genomic_DNA"/>
</dbReference>
<comment type="caution">
    <text evidence="1">The sequence shown here is derived from an EMBL/GenBank/DDBJ whole genome shotgun (WGS) entry which is preliminary data.</text>
</comment>
<feature type="non-terminal residue" evidence="1">
    <location>
        <position position="634"/>
    </location>
</feature>
<sequence length="634" mass="71165">MELDSGSTTPGVDDSPYIRFAIDQLTRDEEVRGTRLYHAADLDDYLVDRVVPGDRLGYGAQGPVPTPAPAPPLPVTMIPPRHPGRMSREYNSNSPPSLSVRKRSSEPSSEEQQQQGLLAQQRSRRSSEDPPRTTDVSDPRSNEPDIFVPYQPPTNSRHYPPLKFIPGILRPLWLGIFLFLCLLMLAGLLFCAIWSPSHDGLWNYNAFGDSRYFVFNYLPTLLGMIVLIWLFQIEMAVQRISPFICMASNSAHSRSEGVLLNLHSSQFLVPKLQHFKAGQPIIGACFLIFWLFLFTVPLLASAFNVRFYGPQITGVWRWVTVDGAIWTVIALYILLVIALIVLAITLWRTTTGLKWDPRTLADLIVLIERSNVVSDYSGSETFHGKQDFKVRLWNRTDRLGYWHTSRRQEDIFYGLGEEGGATRRYSIEQGRIKEKALVERERLAPAAAGSSRTDLEGQVADDFSIRMDIRSPNVRRRYLPWFLKDTFIVAWIVIAVVLYIAFLIVSFVNGAVTNGFTPALPAGSNSDGFSSANFLYSFIPAFIGLVLYLLWQPVDLTFRRLEAFAALSSAEGATAEQSLLLDYSARLPVSVTLAAALQRHLRLAALTFITLINLTLPVLAGGMFWAQFYTSNST</sequence>
<accession>A0ACC3DNA0</accession>
<organism evidence="1 2">
    <name type="scientific">Coniosporium uncinatum</name>
    <dbReference type="NCBI Taxonomy" id="93489"/>
    <lineage>
        <taxon>Eukaryota</taxon>
        <taxon>Fungi</taxon>
        <taxon>Dikarya</taxon>
        <taxon>Ascomycota</taxon>
        <taxon>Pezizomycotina</taxon>
        <taxon>Dothideomycetes</taxon>
        <taxon>Dothideomycetes incertae sedis</taxon>
        <taxon>Coniosporium</taxon>
    </lineage>
</organism>
<evidence type="ECO:0000313" key="1">
    <source>
        <dbReference type="EMBL" id="KAK3077977.1"/>
    </source>
</evidence>
<name>A0ACC3DNA0_9PEZI</name>
<evidence type="ECO:0000313" key="2">
    <source>
        <dbReference type="Proteomes" id="UP001186974"/>
    </source>
</evidence>
<dbReference type="Proteomes" id="UP001186974">
    <property type="component" value="Unassembled WGS sequence"/>
</dbReference>
<reference evidence="1" key="1">
    <citation type="submission" date="2024-09" db="EMBL/GenBank/DDBJ databases">
        <title>Black Yeasts Isolated from many extreme environments.</title>
        <authorList>
            <person name="Coleine C."/>
            <person name="Stajich J.E."/>
            <person name="Selbmann L."/>
        </authorList>
    </citation>
    <scope>NUCLEOTIDE SEQUENCE</scope>
    <source>
        <strain evidence="1">CCFEE 5737</strain>
    </source>
</reference>